<protein>
    <recommendedName>
        <fullName evidence="3">BRCT domain-containing protein</fullName>
    </recommendedName>
</protein>
<gene>
    <name evidence="1" type="ORF">HNR38_000927</name>
</gene>
<dbReference type="SUPFAM" id="SSF52113">
    <property type="entry name" value="BRCT domain"/>
    <property type="match status" value="1"/>
</dbReference>
<dbReference type="InterPro" id="IPR036420">
    <property type="entry name" value="BRCT_dom_sf"/>
</dbReference>
<dbReference type="RefSeq" id="WP_183700265.1">
    <property type="nucleotide sequence ID" value="NZ_JACHFE010000002.1"/>
</dbReference>
<evidence type="ECO:0000313" key="1">
    <source>
        <dbReference type="EMBL" id="MBB5320455.1"/>
    </source>
</evidence>
<dbReference type="EMBL" id="JACHFE010000002">
    <property type="protein sequence ID" value="MBB5320455.1"/>
    <property type="molecule type" value="Genomic_DNA"/>
</dbReference>
<sequence length="154" mass="17399">MEIICFNYTDSRGHTTDWRLSEWKESGRYLQGVCSVDGRFRTFRKDRVNSYLDAGADVLTEPYSPPPPTIDTRPEICFTGFPKVQRGALEDMARSHEMAVKKDVTKDLAFLCCGPNAGPAKVAKARERGCLIIDEPGLKMMLDTGEIPESWEYE</sequence>
<dbReference type="Gene3D" id="3.40.50.10190">
    <property type="entry name" value="BRCT domain"/>
    <property type="match status" value="1"/>
</dbReference>
<keyword evidence="2" id="KW-1185">Reference proteome</keyword>
<comment type="caution">
    <text evidence="1">The sequence shown here is derived from an EMBL/GenBank/DDBJ whole genome shotgun (WGS) entry which is preliminary data.</text>
</comment>
<dbReference type="Proteomes" id="UP000591735">
    <property type="component" value="Unassembled WGS sequence"/>
</dbReference>
<proteinExistence type="predicted"/>
<name>A0A840UDC5_9GAMM</name>
<evidence type="ECO:0008006" key="3">
    <source>
        <dbReference type="Google" id="ProtNLM"/>
    </source>
</evidence>
<reference evidence="1 2" key="1">
    <citation type="submission" date="2020-08" db="EMBL/GenBank/DDBJ databases">
        <title>Genomic Encyclopedia of Type Strains, Phase IV (KMG-IV): sequencing the most valuable type-strain genomes for metagenomic binning, comparative biology and taxonomic classification.</title>
        <authorList>
            <person name="Goeker M."/>
        </authorList>
    </citation>
    <scope>NUCLEOTIDE SEQUENCE [LARGE SCALE GENOMIC DNA]</scope>
    <source>
        <strain evidence="1 2">DSM 22359</strain>
    </source>
</reference>
<accession>A0A840UDC5</accession>
<organism evidence="1 2">
    <name type="scientific">Marinobacter oulmenensis</name>
    <dbReference type="NCBI Taxonomy" id="643747"/>
    <lineage>
        <taxon>Bacteria</taxon>
        <taxon>Pseudomonadati</taxon>
        <taxon>Pseudomonadota</taxon>
        <taxon>Gammaproteobacteria</taxon>
        <taxon>Pseudomonadales</taxon>
        <taxon>Marinobacteraceae</taxon>
        <taxon>Marinobacter</taxon>
    </lineage>
</organism>
<evidence type="ECO:0000313" key="2">
    <source>
        <dbReference type="Proteomes" id="UP000591735"/>
    </source>
</evidence>
<dbReference type="AlphaFoldDB" id="A0A840UDC5"/>